<evidence type="ECO:0000256" key="2">
    <source>
        <dbReference type="ARBA" id="ARBA00010075"/>
    </source>
</evidence>
<evidence type="ECO:0000256" key="5">
    <source>
        <dbReference type="ARBA" id="ARBA00023172"/>
    </source>
</evidence>
<sequence length="328" mass="37953">MKKQQTFTDIEYSCRKKKTRREEFLETMDEIIPWDEWVGIIAPYYPRGKRGRPPMGIERMLRMYLLQIWFNLSDPATEDAIYDSYAMRKFTGIDFMTENVPDETTLCKFRHLLEKDGLNKLFFDAINRVMVATGHMMKGGTIVDATIINAPSSTKNAEKARDPEMHQTKKGNEWRFGMKCHAGVDAGSGLVHTIEVTAANEHDVTAAAKLIRKDDEVVYGDSGYLGIQKRPEVRNDAHLSKIDYRINRRPHSLPRVSDNSIDWERLIEHRKSSVRCKVEHVFRIIKCQFGYTKTPYRGLMKNENRLYAMFACANLYMLAMAGRSFSET</sequence>
<feature type="domain" description="Transposase InsH N-terminal" evidence="7">
    <location>
        <begin position="16"/>
        <end position="111"/>
    </location>
</feature>
<dbReference type="Proteomes" id="UP000515909">
    <property type="component" value="Chromosome"/>
</dbReference>
<accession>A0A7G8T9R6</accession>
<dbReference type="GO" id="GO:0004803">
    <property type="term" value="F:transposase activity"/>
    <property type="evidence" value="ECO:0007669"/>
    <property type="project" value="InterPro"/>
</dbReference>
<dbReference type="InterPro" id="IPR047959">
    <property type="entry name" value="Transpos_IS5"/>
</dbReference>
<dbReference type="GO" id="GO:0003677">
    <property type="term" value="F:DNA binding"/>
    <property type="evidence" value="ECO:0007669"/>
    <property type="project" value="UniProtKB-KW"/>
</dbReference>
<evidence type="ECO:0000313" key="8">
    <source>
        <dbReference type="EMBL" id="QNK40357.1"/>
    </source>
</evidence>
<evidence type="ECO:0000256" key="1">
    <source>
        <dbReference type="ARBA" id="ARBA00003544"/>
    </source>
</evidence>
<keyword evidence="4" id="KW-0238">DNA-binding</keyword>
<dbReference type="AlphaFoldDB" id="A0A7G8T9R6"/>
<keyword evidence="5" id="KW-0233">DNA recombination</keyword>
<comment type="function">
    <text evidence="1">Involved in the transposition of the insertion sequence IS5.</text>
</comment>
<protein>
    <submittedName>
        <fullName evidence="8">IS5 family transposase</fullName>
    </submittedName>
</protein>
<dbReference type="InterPro" id="IPR002559">
    <property type="entry name" value="Transposase_11"/>
</dbReference>
<dbReference type="InterPro" id="IPR008490">
    <property type="entry name" value="Transposase_InsH_N"/>
</dbReference>
<dbReference type="Pfam" id="PF05598">
    <property type="entry name" value="DUF772"/>
    <property type="match status" value="1"/>
</dbReference>
<name>A0A7G8T9R6_9FIRM</name>
<gene>
    <name evidence="8" type="ORF">HCR03_17105</name>
</gene>
<dbReference type="PANTHER" id="PTHR35604:SF2">
    <property type="entry name" value="TRANSPOSASE INSH FOR INSERTION SEQUENCE ELEMENT IS5A-RELATED"/>
    <property type="match status" value="1"/>
</dbReference>
<feature type="domain" description="Transposase IS4-like" evidence="6">
    <location>
        <begin position="138"/>
        <end position="315"/>
    </location>
</feature>
<dbReference type="KEGG" id="cfem:HCR03_17105"/>
<evidence type="ECO:0000256" key="3">
    <source>
        <dbReference type="ARBA" id="ARBA00022578"/>
    </source>
</evidence>
<dbReference type="RefSeq" id="WP_187035590.1">
    <property type="nucleotide sequence ID" value="NZ_CP060286.1"/>
</dbReference>
<evidence type="ECO:0000256" key="4">
    <source>
        <dbReference type="ARBA" id="ARBA00023125"/>
    </source>
</evidence>
<evidence type="ECO:0000313" key="9">
    <source>
        <dbReference type="Proteomes" id="UP000515909"/>
    </source>
</evidence>
<dbReference type="GO" id="GO:0006313">
    <property type="term" value="P:DNA transposition"/>
    <property type="evidence" value="ECO:0007669"/>
    <property type="project" value="InterPro"/>
</dbReference>
<reference evidence="8 9" key="1">
    <citation type="submission" date="2020-08" db="EMBL/GenBank/DDBJ databases">
        <title>The isolate Caproiciproducens sp. 7D4C2 produces n-caproate at mildly acidic conditions from hexoses: genome and rBOX comparison with related strains and chain-elongating bacteria.</title>
        <authorList>
            <person name="Esquivel-Elizondo S."/>
            <person name="Bagci C."/>
            <person name="Temovska M."/>
            <person name="Jeon B.S."/>
            <person name="Bessarab I."/>
            <person name="Williams R.B.H."/>
            <person name="Huson D.H."/>
            <person name="Angenent L.T."/>
        </authorList>
    </citation>
    <scope>NUCLEOTIDE SEQUENCE [LARGE SCALE GENOMIC DNA]</scope>
    <source>
        <strain evidence="8 9">7D4C2</strain>
    </source>
</reference>
<evidence type="ECO:0000259" key="6">
    <source>
        <dbReference type="Pfam" id="PF01609"/>
    </source>
</evidence>
<dbReference type="EMBL" id="CP060286">
    <property type="protein sequence ID" value="QNK40357.1"/>
    <property type="molecule type" value="Genomic_DNA"/>
</dbReference>
<evidence type="ECO:0000259" key="7">
    <source>
        <dbReference type="Pfam" id="PF05598"/>
    </source>
</evidence>
<comment type="similarity">
    <text evidence="2">Belongs to the transposase 11 family.</text>
</comment>
<dbReference type="PANTHER" id="PTHR35604">
    <property type="entry name" value="TRANSPOSASE INSH FOR INSERTION SEQUENCE ELEMENT IS5A-RELATED"/>
    <property type="match status" value="1"/>
</dbReference>
<proteinExistence type="inferred from homology"/>
<dbReference type="Pfam" id="PF01609">
    <property type="entry name" value="DDE_Tnp_1"/>
    <property type="match status" value="1"/>
</dbReference>
<keyword evidence="3" id="KW-0815">Transposition</keyword>
<organism evidence="8 9">
    <name type="scientific">Caproicibacter fermentans</name>
    <dbReference type="NCBI Taxonomy" id="2576756"/>
    <lineage>
        <taxon>Bacteria</taxon>
        <taxon>Bacillati</taxon>
        <taxon>Bacillota</taxon>
        <taxon>Clostridia</taxon>
        <taxon>Eubacteriales</taxon>
        <taxon>Acutalibacteraceae</taxon>
        <taxon>Caproicibacter</taxon>
    </lineage>
</organism>
<dbReference type="NCBIfam" id="NF033581">
    <property type="entry name" value="transpos_IS5_4"/>
    <property type="match status" value="1"/>
</dbReference>